<dbReference type="EnsemblMetazoa" id="XM_030972018">
    <property type="protein sequence ID" value="XP_030827878"/>
    <property type="gene ID" value="LOC115919136"/>
</dbReference>
<evidence type="ECO:0000256" key="5">
    <source>
        <dbReference type="RuleBase" id="RU004379"/>
    </source>
</evidence>
<dbReference type="GeneID" id="115919136"/>
<dbReference type="GO" id="GO:0005262">
    <property type="term" value="F:calcium channel activity"/>
    <property type="evidence" value="ECO:0000318"/>
    <property type="project" value="GO_Central"/>
</dbReference>
<keyword evidence="8" id="KW-1185">Reference proteome</keyword>
<keyword evidence="2 5" id="KW-0812">Transmembrane</keyword>
<dbReference type="RefSeq" id="XP_030827877.1">
    <property type="nucleotide sequence ID" value="XM_030972017.1"/>
</dbReference>
<dbReference type="GO" id="GO:0043524">
    <property type="term" value="P:negative regulation of neuron apoptotic process"/>
    <property type="evidence" value="ECO:0000318"/>
    <property type="project" value="GO_Central"/>
</dbReference>
<dbReference type="InterPro" id="IPR006214">
    <property type="entry name" value="Bax_inhibitor_1-related"/>
</dbReference>
<protein>
    <recommendedName>
        <fullName evidence="9">Protein lifeguard 1</fullName>
    </recommendedName>
</protein>
<feature type="transmembrane region" description="Helical" evidence="5">
    <location>
        <begin position="264"/>
        <end position="284"/>
    </location>
</feature>
<accession>A0A7M7SSH2</accession>
<feature type="transmembrane region" description="Helical" evidence="5">
    <location>
        <begin position="141"/>
        <end position="162"/>
    </location>
</feature>
<evidence type="ECO:0000256" key="3">
    <source>
        <dbReference type="ARBA" id="ARBA00022989"/>
    </source>
</evidence>
<dbReference type="CDD" id="cd10428">
    <property type="entry name" value="LFG_like"/>
    <property type="match status" value="1"/>
</dbReference>
<dbReference type="PANTHER" id="PTHR23291">
    <property type="entry name" value="BAX INHIBITOR-RELATED"/>
    <property type="match status" value="1"/>
</dbReference>
<evidence type="ECO:0000256" key="4">
    <source>
        <dbReference type="ARBA" id="ARBA00023136"/>
    </source>
</evidence>
<feature type="compositionally biased region" description="Pro residues" evidence="6">
    <location>
        <begin position="41"/>
        <end position="51"/>
    </location>
</feature>
<feature type="transmembrane region" description="Helical" evidence="5">
    <location>
        <begin position="323"/>
        <end position="348"/>
    </location>
</feature>
<keyword evidence="4 5" id="KW-0472">Membrane</keyword>
<dbReference type="OrthoDB" id="7933078at2759"/>
<feature type="transmembrane region" description="Helical" evidence="5">
    <location>
        <begin position="174"/>
        <end position="192"/>
    </location>
</feature>
<evidence type="ECO:0008006" key="9">
    <source>
        <dbReference type="Google" id="ProtNLM"/>
    </source>
</evidence>
<dbReference type="GO" id="GO:0016020">
    <property type="term" value="C:membrane"/>
    <property type="evidence" value="ECO:0000318"/>
    <property type="project" value="GO_Central"/>
</dbReference>
<dbReference type="GO" id="GO:0097190">
    <property type="term" value="P:apoptotic signaling pathway"/>
    <property type="evidence" value="ECO:0000318"/>
    <property type="project" value="GO_Central"/>
</dbReference>
<feature type="transmembrane region" description="Helical" evidence="5">
    <location>
        <begin position="290"/>
        <end position="311"/>
    </location>
</feature>
<dbReference type="OMA" id="FTGWYVY"/>
<evidence type="ECO:0000313" key="8">
    <source>
        <dbReference type="Proteomes" id="UP000007110"/>
    </source>
</evidence>
<dbReference type="RefSeq" id="XP_030827878.1">
    <property type="nucleotide sequence ID" value="XM_030972018.1"/>
</dbReference>
<sequence>MAEPSAPPSYMEATTDQQYPPGQPGVAPYPPAQGAPYQAAPYPPAGQPYPPAEGAAYPPQTGGTAYPPPAGGTAYPPPAGQPYPPPSGPPPQQAGYQSAPPPASYGQGGGGGNPHGDVEEGFTAERGFNNKSIRAAFIKKVYFILFIQLLATFGIICVFVYVEPVNSYVRTNSWLYWCSYALFLAMYIVLACCPTVRRKYPGNVVALAVFTLCLSYMAGTISSYYGDNAGQSVLVCMGICAGVTLGVSLFAIQTRFDFTSCGGFLFVFSLSLFLFGFIAIFTRSSILYTVYAWLAALLFTLFLAYDTQLLIGGRRYELSPEEYIFGAMNLYVDIVYLFLIILACFGGGK</sequence>
<dbReference type="AlphaFoldDB" id="A0A7M7SSH2"/>
<dbReference type="GO" id="GO:1902042">
    <property type="term" value="P:negative regulation of extrinsic apoptotic signaling pathway via death domain receptors"/>
    <property type="evidence" value="ECO:0000318"/>
    <property type="project" value="GO_Central"/>
</dbReference>
<dbReference type="GO" id="GO:0005783">
    <property type="term" value="C:endoplasmic reticulum"/>
    <property type="evidence" value="ECO:0000318"/>
    <property type="project" value="GO_Central"/>
</dbReference>
<dbReference type="Pfam" id="PF01027">
    <property type="entry name" value="Bax1-I"/>
    <property type="match status" value="1"/>
</dbReference>
<dbReference type="PANTHER" id="PTHR23291:SF127">
    <property type="entry name" value="PROTEIN LIFEGUARD 1-LIKE"/>
    <property type="match status" value="1"/>
</dbReference>
<proteinExistence type="inferred from homology"/>
<dbReference type="EnsemblMetazoa" id="XM_030972017">
    <property type="protein sequence ID" value="XP_030827877"/>
    <property type="gene ID" value="LOC115919136"/>
</dbReference>
<feature type="compositionally biased region" description="Low complexity" evidence="6">
    <location>
        <begin position="52"/>
        <end position="65"/>
    </location>
</feature>
<reference evidence="8" key="1">
    <citation type="submission" date="2015-02" db="EMBL/GenBank/DDBJ databases">
        <title>Genome sequencing for Strongylocentrotus purpuratus.</title>
        <authorList>
            <person name="Murali S."/>
            <person name="Liu Y."/>
            <person name="Vee V."/>
            <person name="English A."/>
            <person name="Wang M."/>
            <person name="Skinner E."/>
            <person name="Han Y."/>
            <person name="Muzny D.M."/>
            <person name="Worley K.C."/>
            <person name="Gibbs R.A."/>
        </authorList>
    </citation>
    <scope>NUCLEOTIDE SEQUENCE</scope>
</reference>
<evidence type="ECO:0000256" key="6">
    <source>
        <dbReference type="SAM" id="MobiDB-lite"/>
    </source>
</evidence>
<evidence type="ECO:0000256" key="2">
    <source>
        <dbReference type="ARBA" id="ARBA00022692"/>
    </source>
</evidence>
<feature type="region of interest" description="Disordered" evidence="6">
    <location>
        <begin position="1"/>
        <end position="122"/>
    </location>
</feature>
<feature type="compositionally biased region" description="Pro residues" evidence="6">
    <location>
        <begin position="66"/>
        <end position="92"/>
    </location>
</feature>
<dbReference type="GO" id="GO:0005794">
    <property type="term" value="C:Golgi apparatus"/>
    <property type="evidence" value="ECO:0000318"/>
    <property type="project" value="GO_Central"/>
</dbReference>
<feature type="transmembrane region" description="Helical" evidence="5">
    <location>
        <begin position="232"/>
        <end position="252"/>
    </location>
</feature>
<comment type="similarity">
    <text evidence="5">Belongs to the BI1 family.</text>
</comment>
<name>A0A7M7SSH2_STRPU</name>
<dbReference type="Proteomes" id="UP000007110">
    <property type="component" value="Unassembled WGS sequence"/>
</dbReference>
<evidence type="ECO:0000256" key="1">
    <source>
        <dbReference type="ARBA" id="ARBA00004141"/>
    </source>
</evidence>
<evidence type="ECO:0000313" key="7">
    <source>
        <dbReference type="EnsemblMetazoa" id="XP_030827878"/>
    </source>
</evidence>
<organism evidence="7 8">
    <name type="scientific">Strongylocentrotus purpuratus</name>
    <name type="common">Purple sea urchin</name>
    <dbReference type="NCBI Taxonomy" id="7668"/>
    <lineage>
        <taxon>Eukaryota</taxon>
        <taxon>Metazoa</taxon>
        <taxon>Echinodermata</taxon>
        <taxon>Eleutherozoa</taxon>
        <taxon>Echinozoa</taxon>
        <taxon>Echinoidea</taxon>
        <taxon>Euechinoidea</taxon>
        <taxon>Echinacea</taxon>
        <taxon>Camarodonta</taxon>
        <taxon>Echinidea</taxon>
        <taxon>Strongylocentrotidae</taxon>
        <taxon>Strongylocentrotus</taxon>
    </lineage>
</organism>
<reference evidence="7" key="2">
    <citation type="submission" date="2021-01" db="UniProtKB">
        <authorList>
            <consortium name="EnsemblMetazoa"/>
        </authorList>
    </citation>
    <scope>IDENTIFICATION</scope>
</reference>
<feature type="transmembrane region" description="Helical" evidence="5">
    <location>
        <begin position="204"/>
        <end position="226"/>
    </location>
</feature>
<dbReference type="KEGG" id="spu:115919136"/>
<feature type="compositionally biased region" description="Pro residues" evidence="6">
    <location>
        <begin position="21"/>
        <end position="33"/>
    </location>
</feature>
<keyword evidence="3 5" id="KW-1133">Transmembrane helix</keyword>
<comment type="subcellular location">
    <subcellularLocation>
        <location evidence="1">Membrane</location>
        <topology evidence="1">Multi-pass membrane protein</topology>
    </subcellularLocation>
</comment>
<dbReference type="InParanoid" id="A0A7M7SSH2"/>